<dbReference type="Gene3D" id="3.40.50.1820">
    <property type="entry name" value="alpha/beta hydrolase"/>
    <property type="match status" value="1"/>
</dbReference>
<gene>
    <name evidence="2" type="ORF">ACFOOR_03430</name>
</gene>
<evidence type="ECO:0000313" key="2">
    <source>
        <dbReference type="EMBL" id="MFC2925150.1"/>
    </source>
</evidence>
<comment type="caution">
    <text evidence="2">The sequence shown here is derived from an EMBL/GenBank/DDBJ whole genome shotgun (WGS) entry which is preliminary data.</text>
</comment>
<dbReference type="PANTHER" id="PTHR39624">
    <property type="entry name" value="PROTEIN INVOLVED IN RIMO-MEDIATED BETA-METHYLTHIOLATION OF RIBOSOMAL PROTEIN S12 YCAO"/>
    <property type="match status" value="1"/>
</dbReference>
<dbReference type="InterPro" id="IPR003718">
    <property type="entry name" value="OsmC/Ohr_fam"/>
</dbReference>
<name>A0ABV6ZUM9_9PROT</name>
<evidence type="ECO:0000313" key="3">
    <source>
        <dbReference type="Proteomes" id="UP001595379"/>
    </source>
</evidence>
<dbReference type="SUPFAM" id="SSF82784">
    <property type="entry name" value="OsmC-like"/>
    <property type="match status" value="1"/>
</dbReference>
<keyword evidence="3" id="KW-1185">Reference proteome</keyword>
<organism evidence="2 3">
    <name type="scientific">Hyphobacterium vulgare</name>
    <dbReference type="NCBI Taxonomy" id="1736751"/>
    <lineage>
        <taxon>Bacteria</taxon>
        <taxon>Pseudomonadati</taxon>
        <taxon>Pseudomonadota</taxon>
        <taxon>Alphaproteobacteria</taxon>
        <taxon>Maricaulales</taxon>
        <taxon>Maricaulaceae</taxon>
        <taxon>Hyphobacterium</taxon>
    </lineage>
</organism>
<dbReference type="Pfam" id="PF02566">
    <property type="entry name" value="OsmC"/>
    <property type="match status" value="1"/>
</dbReference>
<dbReference type="Proteomes" id="UP001595379">
    <property type="component" value="Unassembled WGS sequence"/>
</dbReference>
<dbReference type="InterPro" id="IPR036102">
    <property type="entry name" value="OsmC/Ohrsf"/>
</dbReference>
<dbReference type="InterPro" id="IPR022742">
    <property type="entry name" value="Hydrolase_4"/>
</dbReference>
<dbReference type="RefSeq" id="WP_343164029.1">
    <property type="nucleotide sequence ID" value="NZ_JBHRSV010000001.1"/>
</dbReference>
<dbReference type="SUPFAM" id="SSF53474">
    <property type="entry name" value="alpha/beta-Hydrolases"/>
    <property type="match status" value="1"/>
</dbReference>
<dbReference type="Pfam" id="PF12146">
    <property type="entry name" value="Hydrolase_4"/>
    <property type="match status" value="1"/>
</dbReference>
<dbReference type="Gene3D" id="3.30.300.20">
    <property type="match status" value="1"/>
</dbReference>
<dbReference type="InterPro" id="IPR015946">
    <property type="entry name" value="KH_dom-like_a/b"/>
</dbReference>
<dbReference type="PANTHER" id="PTHR39624:SF2">
    <property type="entry name" value="OSMC-LIKE PROTEIN"/>
    <property type="match status" value="1"/>
</dbReference>
<dbReference type="InterPro" id="IPR029058">
    <property type="entry name" value="AB_hydrolase_fold"/>
</dbReference>
<sequence length="406" mass="44236">MARSEKVEFEGAFGDTLAARLERPSGVPRAYALFAHCFSCSKDILAASRISQRLARQGIAVLRFDFTGLGHSDGEFANTNFSSNIEDLVRAAEFLGEAHEAPSLLIGHSLGGAAVIAAARRIASTRAVVTIGAPADADHVRKQFTERVPEIEARGEAVVHLAGRPFRIKKQFLDDIEGRSLEDAASALKLPILIAHSPVDETVGIENATRLFVAARHPKSFLSLDHANHLLSGRDDARFVADVIAAWANRYAAEDRLPDPPAAVPQGVVVQETGQGKFQNWVVDADATSLTDEPETYGGMGSGPTPYGLLSASLGACTSMTIRMYADRKAWPLDRVTVTVKHNKDHAEDCEHCGDEHRKVDIFERSIRLEGALGADQIDRLMEIADRCPVHRTLHEPVVIRTRRES</sequence>
<keyword evidence="2" id="KW-0378">Hydrolase</keyword>
<protein>
    <submittedName>
        <fullName evidence="2">Bifunctional alpha/beta hydrolase/OsmC family protein</fullName>
    </submittedName>
</protein>
<proteinExistence type="predicted"/>
<reference evidence="3" key="1">
    <citation type="journal article" date="2019" name="Int. J. Syst. Evol. Microbiol.">
        <title>The Global Catalogue of Microorganisms (GCM) 10K type strain sequencing project: providing services to taxonomists for standard genome sequencing and annotation.</title>
        <authorList>
            <consortium name="The Broad Institute Genomics Platform"/>
            <consortium name="The Broad Institute Genome Sequencing Center for Infectious Disease"/>
            <person name="Wu L."/>
            <person name="Ma J."/>
        </authorList>
    </citation>
    <scope>NUCLEOTIDE SEQUENCE [LARGE SCALE GENOMIC DNA]</scope>
    <source>
        <strain evidence="3">KCTC 52487</strain>
    </source>
</reference>
<dbReference type="EMBL" id="JBHRSV010000001">
    <property type="protein sequence ID" value="MFC2925150.1"/>
    <property type="molecule type" value="Genomic_DNA"/>
</dbReference>
<feature type="domain" description="Serine aminopeptidase S33" evidence="1">
    <location>
        <begin position="48"/>
        <end position="134"/>
    </location>
</feature>
<evidence type="ECO:0000259" key="1">
    <source>
        <dbReference type="Pfam" id="PF12146"/>
    </source>
</evidence>
<accession>A0ABV6ZUM9</accession>
<dbReference type="GO" id="GO:0016787">
    <property type="term" value="F:hydrolase activity"/>
    <property type="evidence" value="ECO:0007669"/>
    <property type="project" value="UniProtKB-KW"/>
</dbReference>